<dbReference type="AlphaFoldDB" id="A0A8H5V0M5"/>
<evidence type="ECO:0000313" key="3">
    <source>
        <dbReference type="Proteomes" id="UP000547976"/>
    </source>
</evidence>
<protein>
    <submittedName>
        <fullName evidence="2">Zinc-type alcohol dehydrogenase</fullName>
    </submittedName>
</protein>
<evidence type="ECO:0000259" key="1">
    <source>
        <dbReference type="Pfam" id="PF08240"/>
    </source>
</evidence>
<name>A0A8H5V0M5_GIBSU</name>
<reference evidence="2 3" key="1">
    <citation type="submission" date="2020-05" db="EMBL/GenBank/DDBJ databases">
        <title>Identification and distribution of gene clusters putatively required for synthesis of sphingolipid metabolism inhibitors in phylogenetically diverse species of the filamentous fungus Fusarium.</title>
        <authorList>
            <person name="Kim H.-S."/>
            <person name="Busman M."/>
            <person name="Brown D.W."/>
            <person name="Divon H."/>
            <person name="Uhlig S."/>
            <person name="Proctor R.H."/>
        </authorList>
    </citation>
    <scope>NUCLEOTIDE SEQUENCE [LARGE SCALE GENOMIC DNA]</scope>
    <source>
        <strain evidence="2 3">NRRL 66333</strain>
    </source>
</reference>
<accession>A0A8H5V0M5</accession>
<proteinExistence type="predicted"/>
<dbReference type="GeneID" id="59319089"/>
<dbReference type="Proteomes" id="UP000547976">
    <property type="component" value="Unassembled WGS sequence"/>
</dbReference>
<evidence type="ECO:0000313" key="2">
    <source>
        <dbReference type="EMBL" id="KAF5606181.1"/>
    </source>
</evidence>
<dbReference type="OrthoDB" id="1879366at2759"/>
<comment type="caution">
    <text evidence="2">The sequence shown here is derived from an EMBL/GenBank/DDBJ whole genome shotgun (WGS) entry which is preliminary data.</text>
</comment>
<gene>
    <name evidence="2" type="ORF">FSUBG_6198</name>
</gene>
<feature type="domain" description="Alcohol dehydrogenase-like N-terminal" evidence="1">
    <location>
        <begin position="15"/>
        <end position="82"/>
    </location>
</feature>
<dbReference type="EMBL" id="JAAOAV010000063">
    <property type="protein sequence ID" value="KAF5606181.1"/>
    <property type="molecule type" value="Genomic_DNA"/>
</dbReference>
<dbReference type="InterPro" id="IPR052711">
    <property type="entry name" value="Zinc_ADH-like"/>
</dbReference>
<sequence>MVAGPRTDKPVPGVREVLVQLKAAALNHRDLFVRQYQYAAISLDHSMLSDGYGAVTETRQGDSDTFIPGENVLLTPILYYAGTARGYDGVRKDEVSPTPKHLSATEGAALPLVGLTPWRALVTKAAVQAG</sequence>
<dbReference type="InterPro" id="IPR011032">
    <property type="entry name" value="GroES-like_sf"/>
</dbReference>
<dbReference type="Gene3D" id="3.40.50.720">
    <property type="entry name" value="NAD(P)-binding Rossmann-like Domain"/>
    <property type="match status" value="1"/>
</dbReference>
<dbReference type="InterPro" id="IPR013154">
    <property type="entry name" value="ADH-like_N"/>
</dbReference>
<dbReference type="PANTHER" id="PTHR45033">
    <property type="match status" value="1"/>
</dbReference>
<dbReference type="PANTHER" id="PTHR45033:SF3">
    <property type="entry name" value="DEHYDROGENASE, PUTATIVE (AFU_ORTHOLOGUE AFUA_2G13270)-RELATED"/>
    <property type="match status" value="1"/>
</dbReference>
<dbReference type="Gene3D" id="3.90.180.10">
    <property type="entry name" value="Medium-chain alcohol dehydrogenases, catalytic domain"/>
    <property type="match status" value="1"/>
</dbReference>
<dbReference type="RefSeq" id="XP_036538263.1">
    <property type="nucleotide sequence ID" value="XM_036684371.1"/>
</dbReference>
<dbReference type="SUPFAM" id="SSF50129">
    <property type="entry name" value="GroES-like"/>
    <property type="match status" value="1"/>
</dbReference>
<organism evidence="2 3">
    <name type="scientific">Gibberella subglutinans</name>
    <name type="common">Fusarium subglutinans</name>
    <dbReference type="NCBI Taxonomy" id="42677"/>
    <lineage>
        <taxon>Eukaryota</taxon>
        <taxon>Fungi</taxon>
        <taxon>Dikarya</taxon>
        <taxon>Ascomycota</taxon>
        <taxon>Pezizomycotina</taxon>
        <taxon>Sordariomycetes</taxon>
        <taxon>Hypocreomycetidae</taxon>
        <taxon>Hypocreales</taxon>
        <taxon>Nectriaceae</taxon>
        <taxon>Fusarium</taxon>
        <taxon>Fusarium fujikuroi species complex</taxon>
    </lineage>
</organism>
<dbReference type="Pfam" id="PF08240">
    <property type="entry name" value="ADH_N"/>
    <property type="match status" value="1"/>
</dbReference>
<keyword evidence="3" id="KW-1185">Reference proteome</keyword>